<reference evidence="3" key="1">
    <citation type="journal article" date="2006" name="PLoS Biol.">
        <title>Macronuclear genome sequence of the ciliate Tetrahymena thermophila, a model eukaryote.</title>
        <authorList>
            <person name="Eisen J.A."/>
            <person name="Coyne R.S."/>
            <person name="Wu M."/>
            <person name="Wu D."/>
            <person name="Thiagarajan M."/>
            <person name="Wortman J.R."/>
            <person name="Badger J.H."/>
            <person name="Ren Q."/>
            <person name="Amedeo P."/>
            <person name="Jones K.M."/>
            <person name="Tallon L.J."/>
            <person name="Delcher A.L."/>
            <person name="Salzberg S.L."/>
            <person name="Silva J.C."/>
            <person name="Haas B.J."/>
            <person name="Majoros W.H."/>
            <person name="Farzad M."/>
            <person name="Carlton J.M."/>
            <person name="Smith R.K. Jr."/>
            <person name="Garg J."/>
            <person name="Pearlman R.E."/>
            <person name="Karrer K.M."/>
            <person name="Sun L."/>
            <person name="Manning G."/>
            <person name="Elde N.C."/>
            <person name="Turkewitz A.P."/>
            <person name="Asai D.J."/>
            <person name="Wilkes D.E."/>
            <person name="Wang Y."/>
            <person name="Cai H."/>
            <person name="Collins K."/>
            <person name="Stewart B.A."/>
            <person name="Lee S.R."/>
            <person name="Wilamowska K."/>
            <person name="Weinberg Z."/>
            <person name="Ruzzo W.L."/>
            <person name="Wloga D."/>
            <person name="Gaertig J."/>
            <person name="Frankel J."/>
            <person name="Tsao C.-C."/>
            <person name="Gorovsky M.A."/>
            <person name="Keeling P.J."/>
            <person name="Waller R.F."/>
            <person name="Patron N.J."/>
            <person name="Cherry J.M."/>
            <person name="Stover N.A."/>
            <person name="Krieger C.J."/>
            <person name="del Toro C."/>
            <person name="Ryder H.F."/>
            <person name="Williamson S.C."/>
            <person name="Barbeau R.A."/>
            <person name="Hamilton E.P."/>
            <person name="Orias E."/>
        </authorList>
    </citation>
    <scope>NUCLEOTIDE SEQUENCE [LARGE SCALE GENOMIC DNA]</scope>
    <source>
        <strain evidence="3">SB210</strain>
    </source>
</reference>
<feature type="chain" id="PRO_5013175551" description="Transmembrane protein" evidence="1">
    <location>
        <begin position="16"/>
        <end position="146"/>
    </location>
</feature>
<dbReference type="Proteomes" id="UP000009168">
    <property type="component" value="Unassembled WGS sequence"/>
</dbReference>
<keyword evidence="1" id="KW-0732">Signal</keyword>
<evidence type="ECO:0000313" key="2">
    <source>
        <dbReference type="EMBL" id="EWS73168.1"/>
    </source>
</evidence>
<evidence type="ECO:0000256" key="1">
    <source>
        <dbReference type="SAM" id="SignalP"/>
    </source>
</evidence>
<organism evidence="2 3">
    <name type="scientific">Tetrahymena thermophila (strain SB210)</name>
    <dbReference type="NCBI Taxonomy" id="312017"/>
    <lineage>
        <taxon>Eukaryota</taxon>
        <taxon>Sar</taxon>
        <taxon>Alveolata</taxon>
        <taxon>Ciliophora</taxon>
        <taxon>Intramacronucleata</taxon>
        <taxon>Oligohymenophorea</taxon>
        <taxon>Hymenostomatida</taxon>
        <taxon>Tetrahymenina</taxon>
        <taxon>Tetrahymenidae</taxon>
        <taxon>Tetrahymena</taxon>
    </lineage>
</organism>
<name>W7X9T8_TETTS</name>
<dbReference type="RefSeq" id="XP_012654288.1">
    <property type="nucleotide sequence ID" value="XM_012798834.1"/>
</dbReference>
<evidence type="ECO:0000313" key="3">
    <source>
        <dbReference type="Proteomes" id="UP000009168"/>
    </source>
</evidence>
<accession>W7X9T8</accession>
<protein>
    <recommendedName>
        <fullName evidence="4">Transmembrane protein</fullName>
    </recommendedName>
</protein>
<dbReference type="AlphaFoldDB" id="W7X9T8"/>
<sequence length="146" mass="17448">MVFFTILLIIQLVNYQYHIHYKRSKLKTQLSFNSDCLFANQLAFSKKFSFIKLNLIRLSFITLQELNLFDLRSVLLIKQLKNTYLIVANIQVFLQSLFNQLYTLNNYQTNFVSFLEQADRLMKNLQEINLVDRNSKLSLRLKRLTK</sequence>
<gene>
    <name evidence="2" type="ORF">TTHERM_000794031</name>
</gene>
<proteinExistence type="predicted"/>
<evidence type="ECO:0008006" key="4">
    <source>
        <dbReference type="Google" id="ProtNLM"/>
    </source>
</evidence>
<feature type="signal peptide" evidence="1">
    <location>
        <begin position="1"/>
        <end position="15"/>
    </location>
</feature>
<keyword evidence="3" id="KW-1185">Reference proteome</keyword>
<dbReference type="GeneID" id="24440701"/>
<dbReference type="KEGG" id="tet:TTHERM_000794031"/>
<dbReference type="EMBL" id="GG662609">
    <property type="protein sequence ID" value="EWS73168.1"/>
    <property type="molecule type" value="Genomic_DNA"/>
</dbReference>
<dbReference type="InParanoid" id="W7X9T8"/>